<proteinExistence type="predicted"/>
<accession>A0A8K0R6X1</accession>
<dbReference type="SUPFAM" id="SSF51735">
    <property type="entry name" value="NAD(P)-binding Rossmann-fold domains"/>
    <property type="match status" value="1"/>
</dbReference>
<dbReference type="Proteomes" id="UP000813461">
    <property type="component" value="Unassembled WGS sequence"/>
</dbReference>
<evidence type="ECO:0000313" key="2">
    <source>
        <dbReference type="EMBL" id="KAH7088264.1"/>
    </source>
</evidence>
<dbReference type="Pfam" id="PF00106">
    <property type="entry name" value="adh_short"/>
    <property type="match status" value="1"/>
</dbReference>
<reference evidence="2" key="1">
    <citation type="journal article" date="2021" name="Nat. Commun.">
        <title>Genetic determinants of endophytism in the Arabidopsis root mycobiome.</title>
        <authorList>
            <person name="Mesny F."/>
            <person name="Miyauchi S."/>
            <person name="Thiergart T."/>
            <person name="Pickel B."/>
            <person name="Atanasova L."/>
            <person name="Karlsson M."/>
            <person name="Huettel B."/>
            <person name="Barry K.W."/>
            <person name="Haridas S."/>
            <person name="Chen C."/>
            <person name="Bauer D."/>
            <person name="Andreopoulos W."/>
            <person name="Pangilinan J."/>
            <person name="LaButti K."/>
            <person name="Riley R."/>
            <person name="Lipzen A."/>
            <person name="Clum A."/>
            <person name="Drula E."/>
            <person name="Henrissat B."/>
            <person name="Kohler A."/>
            <person name="Grigoriev I.V."/>
            <person name="Martin F.M."/>
            <person name="Hacquard S."/>
        </authorList>
    </citation>
    <scope>NUCLEOTIDE SEQUENCE</scope>
    <source>
        <strain evidence="2">MPI-SDFR-AT-0120</strain>
    </source>
</reference>
<evidence type="ECO:0008006" key="4">
    <source>
        <dbReference type="Google" id="ProtNLM"/>
    </source>
</evidence>
<gene>
    <name evidence="2" type="ORF">FB567DRAFT_494393</name>
</gene>
<evidence type="ECO:0000256" key="1">
    <source>
        <dbReference type="ARBA" id="ARBA00023002"/>
    </source>
</evidence>
<dbReference type="GO" id="GO:0016491">
    <property type="term" value="F:oxidoreductase activity"/>
    <property type="evidence" value="ECO:0007669"/>
    <property type="project" value="UniProtKB-KW"/>
</dbReference>
<dbReference type="Gene3D" id="3.40.50.720">
    <property type="entry name" value="NAD(P)-binding Rossmann-like Domain"/>
    <property type="match status" value="1"/>
</dbReference>
<dbReference type="InterPro" id="IPR002347">
    <property type="entry name" value="SDR_fam"/>
</dbReference>
<protein>
    <recommendedName>
        <fullName evidence="4">NAD(P)-binding protein</fullName>
    </recommendedName>
</protein>
<name>A0A8K0R6X1_9PLEO</name>
<dbReference type="PANTHER" id="PTHR43157">
    <property type="entry name" value="PHOSPHATIDYLINOSITOL-GLYCAN BIOSYNTHESIS CLASS F PROTEIN-RELATED"/>
    <property type="match status" value="1"/>
</dbReference>
<dbReference type="EMBL" id="JAGMVJ010000008">
    <property type="protein sequence ID" value="KAH7088264.1"/>
    <property type="molecule type" value="Genomic_DNA"/>
</dbReference>
<dbReference type="PANTHER" id="PTHR43157:SF31">
    <property type="entry name" value="PHOSPHATIDYLINOSITOL-GLYCAN BIOSYNTHESIS CLASS F PROTEIN"/>
    <property type="match status" value="1"/>
</dbReference>
<dbReference type="AlphaFoldDB" id="A0A8K0R6X1"/>
<dbReference type="OrthoDB" id="191139at2759"/>
<comment type="caution">
    <text evidence="2">The sequence shown here is derived from an EMBL/GenBank/DDBJ whole genome shotgun (WGS) entry which is preliminary data.</text>
</comment>
<keyword evidence="1" id="KW-0560">Oxidoreductase</keyword>
<dbReference type="InterPro" id="IPR036291">
    <property type="entry name" value="NAD(P)-bd_dom_sf"/>
</dbReference>
<sequence length="281" mass="30874">MTFSPEKNIPDLAGKVIIVTGGNSGLGKESIIQLGKHNPQEIIMAARSEKKALEAIREIKTEVPGINLSFLPLDLSSFDSVKKAAASVIQRYDRLDILLNNAGLMGVPPSLTEDGYEMIFGSNHMGPALFTKLLLPLLEKTSKLPGSDVRVVQLSSDAHQFAPAGGILFSSLKTTQADVHGRARYGQSKLANMYYIKSLAKRYPNIKCWLFSILIRLFFTDVHKGALNQLWAAAGPSSELESGAYYVPLKKKVTGNKAVDNDELAEKLWDWTEKEFSTYGL</sequence>
<keyword evidence="3" id="KW-1185">Reference proteome</keyword>
<dbReference type="PRINTS" id="PR00081">
    <property type="entry name" value="GDHRDH"/>
</dbReference>
<evidence type="ECO:0000313" key="3">
    <source>
        <dbReference type="Proteomes" id="UP000813461"/>
    </source>
</evidence>
<organism evidence="2 3">
    <name type="scientific">Paraphoma chrysanthemicola</name>
    <dbReference type="NCBI Taxonomy" id="798071"/>
    <lineage>
        <taxon>Eukaryota</taxon>
        <taxon>Fungi</taxon>
        <taxon>Dikarya</taxon>
        <taxon>Ascomycota</taxon>
        <taxon>Pezizomycotina</taxon>
        <taxon>Dothideomycetes</taxon>
        <taxon>Pleosporomycetidae</taxon>
        <taxon>Pleosporales</taxon>
        <taxon>Pleosporineae</taxon>
        <taxon>Phaeosphaeriaceae</taxon>
        <taxon>Paraphoma</taxon>
    </lineage>
</organism>